<evidence type="ECO:0000313" key="2">
    <source>
        <dbReference type="EMBL" id="ADQ19021.1"/>
    </source>
</evidence>
<dbReference type="STRING" id="649349.Lbys_3370"/>
<dbReference type="AlphaFoldDB" id="E4RXA6"/>
<feature type="chain" id="PRO_5003188255" evidence="1">
    <location>
        <begin position="17"/>
        <end position="708"/>
    </location>
</feature>
<evidence type="ECO:0000313" key="3">
    <source>
        <dbReference type="Proteomes" id="UP000007435"/>
    </source>
</evidence>
<proteinExistence type="predicted"/>
<keyword evidence="3" id="KW-1185">Reference proteome</keyword>
<dbReference type="Gene3D" id="2.130.10.10">
    <property type="entry name" value="YVTN repeat-like/Quinoprotein amine dehydrogenase"/>
    <property type="match status" value="1"/>
</dbReference>
<dbReference type="eggNOG" id="COG3292">
    <property type="taxonomic scope" value="Bacteria"/>
</dbReference>
<organism evidence="2 3">
    <name type="scientific">Leadbetterella byssophila (strain DSM 17132 / JCM 16389 / KACC 11308 / NBRC 106382 / 4M15)</name>
    <dbReference type="NCBI Taxonomy" id="649349"/>
    <lineage>
        <taxon>Bacteria</taxon>
        <taxon>Pseudomonadati</taxon>
        <taxon>Bacteroidota</taxon>
        <taxon>Cytophagia</taxon>
        <taxon>Cytophagales</taxon>
        <taxon>Leadbetterellaceae</taxon>
        <taxon>Leadbetterella</taxon>
    </lineage>
</organism>
<reference key="1">
    <citation type="submission" date="2010-11" db="EMBL/GenBank/DDBJ databases">
        <title>The complete genome of Leadbetterella byssophila DSM 17132.</title>
        <authorList>
            <consortium name="US DOE Joint Genome Institute (JGI-PGF)"/>
            <person name="Lucas S."/>
            <person name="Copeland A."/>
            <person name="Lapidus A."/>
            <person name="Glavina del Rio T."/>
            <person name="Dalin E."/>
            <person name="Tice H."/>
            <person name="Bruce D."/>
            <person name="Goodwin L."/>
            <person name="Pitluck S."/>
            <person name="Kyrpides N."/>
            <person name="Mavromatis K."/>
            <person name="Ivanova N."/>
            <person name="Teshima H."/>
            <person name="Brettin T."/>
            <person name="Detter J.C."/>
            <person name="Han C."/>
            <person name="Tapia R."/>
            <person name="Land M."/>
            <person name="Hauser L."/>
            <person name="Markowitz V."/>
            <person name="Cheng J.-F."/>
            <person name="Hugenholtz P."/>
            <person name="Woyke T."/>
            <person name="Wu D."/>
            <person name="Tindall B."/>
            <person name="Pomrenke H.G."/>
            <person name="Brambilla E."/>
            <person name="Klenk H.-P."/>
            <person name="Eisen J.A."/>
        </authorList>
    </citation>
    <scope>NUCLEOTIDE SEQUENCE [LARGE SCALE GENOMIC DNA]</scope>
    <source>
        <strain>DSM 17132</strain>
    </source>
</reference>
<evidence type="ECO:0000256" key="1">
    <source>
        <dbReference type="SAM" id="SignalP"/>
    </source>
</evidence>
<protein>
    <submittedName>
        <fullName evidence="2">Uncharacterized protein</fullName>
    </submittedName>
</protein>
<reference evidence="2 3" key="2">
    <citation type="journal article" date="2011" name="Stand. Genomic Sci.">
        <title>Complete genome sequence of Leadbetterella byssophila type strain (4M15).</title>
        <authorList>
            <person name="Abt B."/>
            <person name="Teshima H."/>
            <person name="Lucas S."/>
            <person name="Lapidus A."/>
            <person name="Del Rio T.G."/>
            <person name="Nolan M."/>
            <person name="Tice H."/>
            <person name="Cheng J.F."/>
            <person name="Pitluck S."/>
            <person name="Liolios K."/>
            <person name="Pagani I."/>
            <person name="Ivanova N."/>
            <person name="Mavromatis K."/>
            <person name="Pati A."/>
            <person name="Tapia R."/>
            <person name="Han C."/>
            <person name="Goodwin L."/>
            <person name="Chen A."/>
            <person name="Palaniappan K."/>
            <person name="Land M."/>
            <person name="Hauser L."/>
            <person name="Chang Y.J."/>
            <person name="Jeffries C.D."/>
            <person name="Rohde M."/>
            <person name="Goker M."/>
            <person name="Tindall B.J."/>
            <person name="Detter J.C."/>
            <person name="Woyke T."/>
            <person name="Bristow J."/>
            <person name="Eisen J.A."/>
            <person name="Markowitz V."/>
            <person name="Hugenholtz P."/>
            <person name="Klenk H.P."/>
            <person name="Kyrpides N.C."/>
        </authorList>
    </citation>
    <scope>NUCLEOTIDE SEQUENCE [LARGE SCALE GENOMIC DNA]</scope>
    <source>
        <strain evidence="3">DSM 17132 / JCM 16389 / KACC 11308 / NBRC 106382 / 4M15</strain>
    </source>
</reference>
<gene>
    <name evidence="2" type="ordered locus">Lbys_3370</name>
</gene>
<feature type="signal peptide" evidence="1">
    <location>
        <begin position="1"/>
        <end position="16"/>
    </location>
</feature>
<dbReference type="OrthoDB" id="610763at2"/>
<dbReference type="Proteomes" id="UP000007435">
    <property type="component" value="Chromosome"/>
</dbReference>
<dbReference type="InterPro" id="IPR015943">
    <property type="entry name" value="WD40/YVTN_repeat-like_dom_sf"/>
</dbReference>
<name>E4RXA6_LEAB4</name>
<sequence>MKRILFLLFLAPSAFAQKHIDQAFEQDYSKKNYAPEGIEMRQMAMDRNQNVRVLTNQGVMLPTHSEFLFPGSFSPDTRYRTSAPKKIQYLSTVEDQLIFADETHLFSQAWAGRLFLPLPIKDIKALAAASKEDHLISDGQTLIHISSASKKTIPSTGKILQILHRDKQYYVLKENSLEKWDGKTLQKIQSGKGFRCLEIHKGQVIIGTPEGLLINQVAKKDLPSIDITSLRSIGEKLWVGTTEGAYSIDSKGKINYYYGERWIPSQEVIQIEPGPEESVLILTKKGLANICFKKMTLKEKAEFFQKQVRSRHIRNGFNATLYGIKNGDLSTGYLGDSDNDGLWTSMYLGAEAFRYAVTQEKDAFENVMESLEAMERLYTVHHLPGFPARSFERSGFKNILADPERWQSSPDPEWDWKATTSSDEAIGHMFVYGVIAELIPELRKRATLLMDTLMSHIVKNDWYLIDHDGKPTQWGRWNPKYVNGFPTNVGDRKLNSSNIISMLQTAYMFTGKEIYKEKALHLLYKEGYLENLMRPMKEIGATPDGGDAYAQMLSEAWNHSDDEMYFLGYWGLYRYALNEDLKQKFKVSIIDHWDAERPEKDGLWNLMTAITGVKEFDLEEAIWYLQEHPLDLIQWEIKNSHRQDIRKMAPNFRKQSLQEVLPPDERPVQRHNANMFNLDKANGNYELSAGDIWLLPYWLGRYLGVISD</sequence>
<dbReference type="EMBL" id="CP002305">
    <property type="protein sequence ID" value="ADQ19021.1"/>
    <property type="molecule type" value="Genomic_DNA"/>
</dbReference>
<keyword evidence="1" id="KW-0732">Signal</keyword>
<dbReference type="RefSeq" id="WP_013410046.1">
    <property type="nucleotide sequence ID" value="NC_014655.1"/>
</dbReference>
<accession>E4RXA6</accession>
<dbReference type="KEGG" id="lby:Lbys_3370"/>
<dbReference type="HOGENOM" id="CLU_022124_0_0_10"/>